<dbReference type="AlphaFoldDB" id="B9TGW6"/>
<sequence length="221" mass="25185">MCDARAGAKPHQRSQQPQLLPPLAEGQARFLREEPRRRACGDRRLPGEIVEHAGARRIGSERVGNMARAQIARIYQRQRRFRQPRQAVGDHCQQAQLLGVGGRGRIESGRRPEQLVHQAAHGHHATARGRGQRVLVGIQDAQHDGRRRRHPVQHARQYPDSVMRRRDPQPALRMHGQHAFRDLHELRAAQAPPRLVERVVAHAQHESRTGKRIGIREPSTH</sequence>
<reference evidence="3" key="1">
    <citation type="journal article" date="2010" name="Nat. Biotechnol.">
        <title>Draft genome sequence of the oilseed species Ricinus communis.</title>
        <authorList>
            <person name="Chan A.P."/>
            <person name="Crabtree J."/>
            <person name="Zhao Q."/>
            <person name="Lorenzi H."/>
            <person name="Orvis J."/>
            <person name="Puiu D."/>
            <person name="Melake-Berhan A."/>
            <person name="Jones K.M."/>
            <person name="Redman J."/>
            <person name="Chen G."/>
            <person name="Cahoon E.B."/>
            <person name="Gedil M."/>
            <person name="Stanke M."/>
            <person name="Haas B.J."/>
            <person name="Wortman J.R."/>
            <person name="Fraser-Liggett C.M."/>
            <person name="Ravel J."/>
            <person name="Rabinowicz P.D."/>
        </authorList>
    </citation>
    <scope>NUCLEOTIDE SEQUENCE [LARGE SCALE GENOMIC DNA]</scope>
    <source>
        <strain evidence="3">cv. Hale</strain>
    </source>
</reference>
<dbReference type="InParanoid" id="B9TGW6"/>
<feature type="region of interest" description="Disordered" evidence="1">
    <location>
        <begin position="1"/>
        <end position="22"/>
    </location>
</feature>
<keyword evidence="3" id="KW-1185">Reference proteome</keyword>
<feature type="region of interest" description="Disordered" evidence="1">
    <location>
        <begin position="202"/>
        <end position="221"/>
    </location>
</feature>
<evidence type="ECO:0000313" key="3">
    <source>
        <dbReference type="Proteomes" id="UP000008311"/>
    </source>
</evidence>
<evidence type="ECO:0000256" key="1">
    <source>
        <dbReference type="SAM" id="MobiDB-lite"/>
    </source>
</evidence>
<accession>B9TGW6</accession>
<dbReference type="EMBL" id="EQ981000">
    <property type="protein sequence ID" value="EEF24899.1"/>
    <property type="molecule type" value="Genomic_DNA"/>
</dbReference>
<evidence type="ECO:0000313" key="2">
    <source>
        <dbReference type="EMBL" id="EEF24899.1"/>
    </source>
</evidence>
<protein>
    <submittedName>
        <fullName evidence="2">Uncharacterized protein</fullName>
    </submittedName>
</protein>
<proteinExistence type="predicted"/>
<organism evidence="2 3">
    <name type="scientific">Ricinus communis</name>
    <name type="common">Castor bean</name>
    <dbReference type="NCBI Taxonomy" id="3988"/>
    <lineage>
        <taxon>Eukaryota</taxon>
        <taxon>Viridiplantae</taxon>
        <taxon>Streptophyta</taxon>
        <taxon>Embryophyta</taxon>
        <taxon>Tracheophyta</taxon>
        <taxon>Spermatophyta</taxon>
        <taxon>Magnoliopsida</taxon>
        <taxon>eudicotyledons</taxon>
        <taxon>Gunneridae</taxon>
        <taxon>Pentapetalae</taxon>
        <taxon>rosids</taxon>
        <taxon>fabids</taxon>
        <taxon>Malpighiales</taxon>
        <taxon>Euphorbiaceae</taxon>
        <taxon>Acalyphoideae</taxon>
        <taxon>Acalypheae</taxon>
        <taxon>Ricinus</taxon>
    </lineage>
</organism>
<name>B9TGW6_RICCO</name>
<dbReference type="Proteomes" id="UP000008311">
    <property type="component" value="Unassembled WGS sequence"/>
</dbReference>
<gene>
    <name evidence="2" type="ORF">RCOM_1920640</name>
</gene>